<comment type="pathway">
    <text evidence="4 16">Amino-acid biosynthesis; L-threonine biosynthesis; L-threonine from L-aspartate: step 1/5.</text>
</comment>
<comment type="pathway">
    <text evidence="3 16">Amino-acid biosynthesis; L-methionine biosynthesis via de novo pathway; L-homoserine from L-aspartate: step 1/3.</text>
</comment>
<comment type="pathway">
    <text evidence="2 16">Amino-acid biosynthesis; L-lysine biosynthesis via DAP pathway; (S)-tetrahydrodipicolinate from L-aspartate: step 1/4.</text>
</comment>
<evidence type="ECO:0000259" key="17">
    <source>
        <dbReference type="Pfam" id="PF00696"/>
    </source>
</evidence>
<dbReference type="PANTHER" id="PTHR21499">
    <property type="entry name" value="ASPARTATE KINASE"/>
    <property type="match status" value="1"/>
</dbReference>
<evidence type="ECO:0000256" key="10">
    <source>
        <dbReference type="ARBA" id="ARBA00022840"/>
    </source>
</evidence>
<feature type="domain" description="Aspartokinase ACT" evidence="18">
    <location>
        <begin position="341"/>
        <end position="399"/>
    </location>
</feature>
<feature type="binding site" evidence="14">
    <location>
        <position position="179"/>
    </location>
    <ligand>
        <name>ATP</name>
        <dbReference type="ChEBI" id="CHEBI:30616"/>
    </ligand>
</feature>
<evidence type="ECO:0000256" key="5">
    <source>
        <dbReference type="ARBA" id="ARBA00010122"/>
    </source>
</evidence>
<dbReference type="PIRSF" id="PIRSF000726">
    <property type="entry name" value="Asp_kin"/>
    <property type="match status" value="1"/>
</dbReference>
<dbReference type="EMBL" id="JAAJIG010000054">
    <property type="protein sequence ID" value="NGK56447.1"/>
    <property type="molecule type" value="Genomic_DNA"/>
</dbReference>
<dbReference type="Pfam" id="PF22468">
    <property type="entry name" value="ACT_9"/>
    <property type="match status" value="1"/>
</dbReference>
<dbReference type="AlphaFoldDB" id="A0A6G4QI30"/>
<dbReference type="InterPro" id="IPR054352">
    <property type="entry name" value="ACT_Aspartokinase"/>
</dbReference>
<dbReference type="InterPro" id="IPR018042">
    <property type="entry name" value="Aspartate_kinase_CS"/>
</dbReference>
<feature type="binding site" evidence="14">
    <location>
        <begin position="173"/>
        <end position="174"/>
    </location>
    <ligand>
        <name>ATP</name>
        <dbReference type="ChEBI" id="CHEBI:30616"/>
    </ligand>
</feature>
<evidence type="ECO:0000256" key="8">
    <source>
        <dbReference type="ARBA" id="ARBA00022741"/>
    </source>
</evidence>
<protein>
    <recommendedName>
        <fullName evidence="15">Aspartokinase</fullName>
        <ecNumber evidence="15">2.7.2.4</ecNumber>
    </recommendedName>
</protein>
<dbReference type="GO" id="GO:0019877">
    <property type="term" value="P:diaminopimelate biosynthetic process"/>
    <property type="evidence" value="ECO:0007669"/>
    <property type="project" value="UniProtKB-KW"/>
</dbReference>
<dbReference type="InterPro" id="IPR001341">
    <property type="entry name" value="Asp_kinase"/>
</dbReference>
<feature type="binding site" evidence="14">
    <location>
        <position position="184"/>
    </location>
    <ligand>
        <name>ATP</name>
        <dbReference type="ChEBI" id="CHEBI:30616"/>
    </ligand>
</feature>
<evidence type="ECO:0000256" key="15">
    <source>
        <dbReference type="RuleBase" id="RU003448"/>
    </source>
</evidence>
<keyword evidence="6 16" id="KW-0028">Amino-acid biosynthesis</keyword>
<dbReference type="InterPro" id="IPR041740">
    <property type="entry name" value="AKii-LysC-BS"/>
</dbReference>
<evidence type="ECO:0000259" key="18">
    <source>
        <dbReference type="Pfam" id="PF22468"/>
    </source>
</evidence>
<dbReference type="SUPFAM" id="SSF53633">
    <property type="entry name" value="Carbamate kinase-like"/>
    <property type="match status" value="1"/>
</dbReference>
<dbReference type="InterPro" id="IPR001048">
    <property type="entry name" value="Asp/Glu/Uridylate_kinase"/>
</dbReference>
<evidence type="ECO:0000256" key="2">
    <source>
        <dbReference type="ARBA" id="ARBA00004766"/>
    </source>
</evidence>
<dbReference type="GO" id="GO:0005829">
    <property type="term" value="C:cytosol"/>
    <property type="evidence" value="ECO:0007669"/>
    <property type="project" value="TreeGrafter"/>
</dbReference>
<dbReference type="NCBIfam" id="NF005157">
    <property type="entry name" value="PRK06635.2-1"/>
    <property type="match status" value="1"/>
</dbReference>
<dbReference type="UniPathway" id="UPA00034">
    <property type="reaction ID" value="UER00015"/>
</dbReference>
<keyword evidence="12" id="KW-0457">Lysine biosynthesis</keyword>
<dbReference type="CDD" id="cd04923">
    <property type="entry name" value="ACT_AK-LysC-DapG-like_2"/>
    <property type="match status" value="1"/>
</dbReference>
<organism evidence="19">
    <name type="scientific">Staphylococcus aureus</name>
    <dbReference type="NCBI Taxonomy" id="1280"/>
    <lineage>
        <taxon>Bacteria</taxon>
        <taxon>Bacillati</taxon>
        <taxon>Bacillota</taxon>
        <taxon>Bacilli</taxon>
        <taxon>Bacillales</taxon>
        <taxon>Staphylococcaceae</taxon>
        <taxon>Staphylococcus</taxon>
    </lineage>
</organism>
<dbReference type="EC" id="2.7.2.4" evidence="15"/>
<evidence type="ECO:0000256" key="7">
    <source>
        <dbReference type="ARBA" id="ARBA00022679"/>
    </source>
</evidence>
<comment type="similarity">
    <text evidence="5 15">Belongs to the aspartokinase family.</text>
</comment>
<feature type="binding site" evidence="14">
    <location>
        <begin position="8"/>
        <end position="11"/>
    </location>
    <ligand>
        <name>ATP</name>
        <dbReference type="ChEBI" id="CHEBI:30616"/>
    </ligand>
</feature>
<comment type="catalytic activity">
    <reaction evidence="13 15">
        <text>L-aspartate + ATP = 4-phospho-L-aspartate + ADP</text>
        <dbReference type="Rhea" id="RHEA:23776"/>
        <dbReference type="ChEBI" id="CHEBI:29991"/>
        <dbReference type="ChEBI" id="CHEBI:30616"/>
        <dbReference type="ChEBI" id="CHEBI:57535"/>
        <dbReference type="ChEBI" id="CHEBI:456216"/>
        <dbReference type="EC" id="2.7.2.4"/>
    </reaction>
</comment>
<dbReference type="GO" id="GO:0005524">
    <property type="term" value="F:ATP binding"/>
    <property type="evidence" value="ECO:0007669"/>
    <property type="project" value="UniProtKB-KW"/>
</dbReference>
<name>A0A6G4QI30_STAAU</name>
<feature type="binding site" evidence="14">
    <location>
        <position position="75"/>
    </location>
    <ligand>
        <name>substrate</name>
    </ligand>
</feature>
<evidence type="ECO:0000256" key="1">
    <source>
        <dbReference type="ARBA" id="ARBA00003121"/>
    </source>
</evidence>
<dbReference type="Gene3D" id="3.40.1160.10">
    <property type="entry name" value="Acetylglutamate kinase-like"/>
    <property type="match status" value="1"/>
</dbReference>
<comment type="function">
    <text evidence="1">Catalyzes the phosphorylation of the beta-carboxyl group of aspartic acid with ATP to yield 4-phospho-L-aspartate, which is involved in the branched biosynthetic pathway leading to the biosynthesis of amino acids threonine, isoleucine and methionine.</text>
</comment>
<evidence type="ECO:0000256" key="4">
    <source>
        <dbReference type="ARBA" id="ARBA00005139"/>
    </source>
</evidence>
<reference evidence="19" key="1">
    <citation type="submission" date="2020-02" db="EMBL/GenBank/DDBJ databases">
        <title>Novel Insights Into The Classification of Staphylococcal Beta-Lactamases In Relation To The Cefazolin Inoculum Effect.</title>
        <authorList>
            <person name="Carvajal L.P."/>
            <person name="Rincon S."/>
            <person name="Echeverri A."/>
            <person name="Porras J."/>
            <person name="Rios R."/>
            <person name="Ordonez K."/>
            <person name="Seas C."/>
            <person name="Gomez-Villegas S."/>
            <person name="Diaz L."/>
            <person name="Arias C.A."/>
            <person name="Reyes J."/>
        </authorList>
    </citation>
    <scope>NUCLEOTIDE SEQUENCE</scope>
    <source>
        <strain evidence="19">UP95</strain>
    </source>
</reference>
<keyword evidence="8 14" id="KW-0547">Nucleotide-binding</keyword>
<comment type="caution">
    <text evidence="19">The sequence shown here is derived from an EMBL/GenBank/DDBJ whole genome shotgun (WGS) entry which is preliminary data.</text>
</comment>
<accession>A0A6G4QI30</accession>
<dbReference type="NCBIfam" id="TIGR00657">
    <property type="entry name" value="asp_kinases"/>
    <property type="match status" value="1"/>
</dbReference>
<evidence type="ECO:0000313" key="19">
    <source>
        <dbReference type="EMBL" id="NGK56447.1"/>
    </source>
</evidence>
<keyword evidence="9 15" id="KW-0418">Kinase</keyword>
<evidence type="ECO:0000256" key="12">
    <source>
        <dbReference type="ARBA" id="ARBA00023154"/>
    </source>
</evidence>
<dbReference type="NCBIfam" id="NF005154">
    <property type="entry name" value="PRK06635.1-2"/>
    <property type="match status" value="1"/>
</dbReference>
<feature type="domain" description="Aspartate/glutamate/uridylate kinase" evidence="17">
    <location>
        <begin position="4"/>
        <end position="228"/>
    </location>
</feature>
<proteinExistence type="inferred from homology"/>
<dbReference type="InterPro" id="IPR005260">
    <property type="entry name" value="Asp_kin_monofn"/>
</dbReference>
<evidence type="ECO:0000256" key="3">
    <source>
        <dbReference type="ARBA" id="ARBA00004986"/>
    </source>
</evidence>
<evidence type="ECO:0000256" key="16">
    <source>
        <dbReference type="RuleBase" id="RU004249"/>
    </source>
</evidence>
<dbReference type="SUPFAM" id="SSF55021">
    <property type="entry name" value="ACT-like"/>
    <property type="match status" value="2"/>
</dbReference>
<dbReference type="GO" id="GO:0009090">
    <property type="term" value="P:homoserine biosynthetic process"/>
    <property type="evidence" value="ECO:0007669"/>
    <property type="project" value="TreeGrafter"/>
</dbReference>
<feature type="binding site" evidence="14">
    <location>
        <position position="48"/>
    </location>
    <ligand>
        <name>substrate</name>
    </ligand>
</feature>
<dbReference type="NCBIfam" id="NF005155">
    <property type="entry name" value="PRK06635.1-4"/>
    <property type="match status" value="1"/>
</dbReference>
<dbReference type="GO" id="GO:0009089">
    <property type="term" value="P:lysine biosynthetic process via diaminopimelate"/>
    <property type="evidence" value="ECO:0007669"/>
    <property type="project" value="UniProtKB-UniPathway"/>
</dbReference>
<dbReference type="GO" id="GO:0004072">
    <property type="term" value="F:aspartate kinase activity"/>
    <property type="evidence" value="ECO:0007669"/>
    <property type="project" value="UniProtKB-EC"/>
</dbReference>
<evidence type="ECO:0000256" key="13">
    <source>
        <dbReference type="ARBA" id="ARBA00047872"/>
    </source>
</evidence>
<keyword evidence="10 14" id="KW-0067">ATP-binding</keyword>
<keyword evidence="7 15" id="KW-0808">Transferase</keyword>
<evidence type="ECO:0000256" key="11">
    <source>
        <dbReference type="ARBA" id="ARBA00022915"/>
    </source>
</evidence>
<dbReference type="NCBIfam" id="NF005161">
    <property type="entry name" value="PRK06635.2-5"/>
    <property type="match status" value="1"/>
</dbReference>
<dbReference type="InterPro" id="IPR036393">
    <property type="entry name" value="AceGlu_kinase-like_sf"/>
</dbReference>
<dbReference type="InterPro" id="IPR045865">
    <property type="entry name" value="ACT-like_dom_sf"/>
</dbReference>
<dbReference type="Gene3D" id="3.30.70.260">
    <property type="match status" value="2"/>
</dbReference>
<evidence type="ECO:0000256" key="9">
    <source>
        <dbReference type="ARBA" id="ARBA00022777"/>
    </source>
</evidence>
<dbReference type="PROSITE" id="PS00324">
    <property type="entry name" value="ASPARTOKINASE"/>
    <property type="match status" value="1"/>
</dbReference>
<dbReference type="UniPathway" id="UPA00050">
    <property type="reaction ID" value="UER00461"/>
</dbReference>
<dbReference type="GO" id="GO:0009088">
    <property type="term" value="P:threonine biosynthetic process"/>
    <property type="evidence" value="ECO:0007669"/>
    <property type="project" value="UniProtKB-UniPathway"/>
</dbReference>
<keyword evidence="11" id="KW-0220">Diaminopimelate biosynthesis</keyword>
<evidence type="ECO:0000256" key="6">
    <source>
        <dbReference type="ARBA" id="ARBA00022605"/>
    </source>
</evidence>
<sequence length="405" mass="44807">MVTRSVLKFGGSSVSDFTKIKRIAEMLKERVNQDEQLIVVVSAMGNTTDQLMTNVSTLTKAPKQQELALLLTTGEQQTVSYLSMVLNDIGVNAKAMTGYQAGIKTIGHHLKSKIAQINPQTFEQAFQENDILVVAGFQGINEHQELTTLGRGGSDTTAVALAVSNQIPCEIYTDVDGVYATDPRLLPKAKRLDIVSYEEMMEMSALGAGVLETRSVELAKNYNIPLYLGKTLSNVKGTWIMSNEEILEKKAVAGVALDKHMMHVTISYPLPDNQLLTQLFTELEEGAVNVDMISQIVNLDGLQLSFTIKDSDFHQISMILETLKNQYEALAYKINEHYVKISLIGSGMRDMSGVASKAFLTLIENNIPFYQTTTSEISISYVIDDFNGQQAVEKLYDAFNISIMY</sequence>
<gene>
    <name evidence="19" type="ORF">G0Z46_12585</name>
</gene>
<evidence type="ECO:0000256" key="14">
    <source>
        <dbReference type="PIRSR" id="PIRSR000726-1"/>
    </source>
</evidence>
<dbReference type="Pfam" id="PF00696">
    <property type="entry name" value="AA_kinase"/>
    <property type="match status" value="1"/>
</dbReference>
<dbReference type="UniPathway" id="UPA00051">
    <property type="reaction ID" value="UER00462"/>
</dbReference>
<dbReference type="CDD" id="cd04891">
    <property type="entry name" value="ACT_AK-LysC-DapG-like_1"/>
    <property type="match status" value="1"/>
</dbReference>
<dbReference type="CDD" id="cd04261">
    <property type="entry name" value="AAK_AKii-LysC-BS"/>
    <property type="match status" value="1"/>
</dbReference>
<dbReference type="PANTHER" id="PTHR21499:SF68">
    <property type="entry name" value="ASPARTOKINASE 2"/>
    <property type="match status" value="1"/>
</dbReference>